<comment type="caution">
    <text evidence="10">The sequence shown here is derived from an EMBL/GenBank/DDBJ whole genome shotgun (WGS) entry which is preliminary data.</text>
</comment>
<evidence type="ECO:0000256" key="7">
    <source>
        <dbReference type="ARBA" id="ARBA00022967"/>
    </source>
</evidence>
<protein>
    <submittedName>
        <fullName evidence="10">Galactose/methyl galactoside import ATP-binding protein MglA</fullName>
        <ecNumber evidence="10">3.6.3.17</ecNumber>
    </submittedName>
</protein>
<dbReference type="InterPro" id="IPR017871">
    <property type="entry name" value="ABC_transporter-like_CS"/>
</dbReference>
<keyword evidence="11" id="KW-1185">Reference proteome</keyword>
<dbReference type="PANTHER" id="PTHR43790">
    <property type="entry name" value="CARBOHYDRATE TRANSPORT ATP-BINDING PROTEIN MG119-RELATED"/>
    <property type="match status" value="1"/>
</dbReference>
<evidence type="ECO:0000256" key="4">
    <source>
        <dbReference type="ARBA" id="ARBA00022737"/>
    </source>
</evidence>
<keyword evidence="3" id="KW-1003">Cell membrane</keyword>
<dbReference type="AlphaFoldDB" id="A0A140LDM8"/>
<dbReference type="STRING" id="520762.AN619_01790"/>
<organism evidence="10 11">
    <name type="scientific">Thermotalea metallivorans</name>
    <dbReference type="NCBI Taxonomy" id="520762"/>
    <lineage>
        <taxon>Bacteria</taxon>
        <taxon>Bacillati</taxon>
        <taxon>Bacillota</taxon>
        <taxon>Clostridia</taxon>
        <taxon>Peptostreptococcales</taxon>
        <taxon>Thermotaleaceae</taxon>
        <taxon>Thermotalea</taxon>
    </lineage>
</organism>
<evidence type="ECO:0000259" key="9">
    <source>
        <dbReference type="PROSITE" id="PS50893"/>
    </source>
</evidence>
<dbReference type="EC" id="3.6.3.17" evidence="10"/>
<keyword evidence="10" id="KW-0378">Hydrolase</keyword>
<reference evidence="10 11" key="1">
    <citation type="submission" date="2015-12" db="EMBL/GenBank/DDBJ databases">
        <title>Draft genome sequence of the thermoanaerobe Thermotalea metallivorans, an isolate from the runoff channel of the Great Artesian Basin, Australia.</title>
        <authorList>
            <person name="Patel B.K."/>
        </authorList>
    </citation>
    <scope>NUCLEOTIDE SEQUENCE [LARGE SCALE GENOMIC DNA]</scope>
    <source>
        <strain evidence="10 11">B2-1</strain>
    </source>
</reference>
<dbReference type="EMBL" id="LOEE01000004">
    <property type="protein sequence ID" value="KXG78653.1"/>
    <property type="molecule type" value="Genomic_DNA"/>
</dbReference>
<dbReference type="CDD" id="cd03215">
    <property type="entry name" value="ABC_Carb_Monos_II"/>
    <property type="match status" value="1"/>
</dbReference>
<keyword evidence="4" id="KW-0677">Repeat</keyword>
<sequence>MTGESLVYMKGISKHFGGIYVNEKIDFELKPGEIHALLGENGAGKSTLMNILAGLYRQDEGEIMIHGKRVTLRSPKDAIANKVGMIHQHFKLVENLTAAENIILGRSNTLFLNRGRIHGEILKFSREYGLLVNPEDYIFHMSVGEKQRVEILKALYRGADILILDEPTAVLTPQETRELFGVLKKMAQRGCGIVMITHKMCEVMEIADTITVLRKGKKVGTVQKQGVNEQQLTEMMVGQQIAKPRIKKPGQENETGLRVKELTVKGDKGTIAVKNVSFEVKRGEIVGIAGISGSGQRELAEAIAGLRRIEEGSIEIYHQEVKGRSVREIIDMGLSYVPEDRLGMGLVGNMNISENLILKDYRKPEARQGIFIHRQKIKEKAKAVVRQFDIKVAHMDGPIRVLSGGNLQKILLGREILKEPKVLIAAYPARGLDIATTEAVYHLLLEQRNKGCAVLFISEDLDEIMELSDRIVVMESGQVVGVVKPEETSVDEIGMMMLHGQVS</sequence>
<proteinExistence type="predicted"/>
<evidence type="ECO:0000256" key="8">
    <source>
        <dbReference type="ARBA" id="ARBA00023136"/>
    </source>
</evidence>
<dbReference type="CDD" id="cd03216">
    <property type="entry name" value="ABC_Carb_Monos_I"/>
    <property type="match status" value="1"/>
</dbReference>
<evidence type="ECO:0000256" key="6">
    <source>
        <dbReference type="ARBA" id="ARBA00022840"/>
    </source>
</evidence>
<keyword evidence="6 10" id="KW-0067">ATP-binding</keyword>
<dbReference type="PATRIC" id="fig|520762.4.peg.210"/>
<keyword evidence="7" id="KW-1278">Translocase</keyword>
<gene>
    <name evidence="10" type="primary">mglA_2</name>
    <name evidence="10" type="ORF">AN619_01790</name>
</gene>
<feature type="domain" description="ABC transporter" evidence="9">
    <location>
        <begin position="7"/>
        <end position="240"/>
    </location>
</feature>
<dbReference type="OrthoDB" id="9771863at2"/>
<evidence type="ECO:0000256" key="1">
    <source>
        <dbReference type="ARBA" id="ARBA00004202"/>
    </source>
</evidence>
<dbReference type="GO" id="GO:0016887">
    <property type="term" value="F:ATP hydrolysis activity"/>
    <property type="evidence" value="ECO:0007669"/>
    <property type="project" value="InterPro"/>
</dbReference>
<accession>A0A140LDM8</accession>
<dbReference type="InterPro" id="IPR003439">
    <property type="entry name" value="ABC_transporter-like_ATP-bd"/>
</dbReference>
<dbReference type="SUPFAM" id="SSF52540">
    <property type="entry name" value="P-loop containing nucleoside triphosphate hydrolases"/>
    <property type="match status" value="2"/>
</dbReference>
<dbReference type="FunFam" id="3.40.50.300:FF:000127">
    <property type="entry name" value="Ribose import ATP-binding protein RbsA"/>
    <property type="match status" value="1"/>
</dbReference>
<dbReference type="InterPro" id="IPR027417">
    <property type="entry name" value="P-loop_NTPase"/>
</dbReference>
<evidence type="ECO:0000256" key="5">
    <source>
        <dbReference type="ARBA" id="ARBA00022741"/>
    </source>
</evidence>
<dbReference type="PANTHER" id="PTHR43790:SF4">
    <property type="entry name" value="GUANOSINE IMPORT ATP-BINDING PROTEIN NUPO"/>
    <property type="match status" value="1"/>
</dbReference>
<dbReference type="RefSeq" id="WP_068554163.1">
    <property type="nucleotide sequence ID" value="NZ_LOEE01000004.1"/>
</dbReference>
<dbReference type="InterPro" id="IPR050107">
    <property type="entry name" value="ABC_carbohydrate_import_ATPase"/>
</dbReference>
<dbReference type="PROSITE" id="PS00211">
    <property type="entry name" value="ABC_TRANSPORTER_1"/>
    <property type="match status" value="2"/>
</dbReference>
<feature type="domain" description="ABC transporter" evidence="9">
    <location>
        <begin position="257"/>
        <end position="501"/>
    </location>
</feature>
<dbReference type="PROSITE" id="PS50893">
    <property type="entry name" value="ABC_TRANSPORTER_2"/>
    <property type="match status" value="2"/>
</dbReference>
<comment type="subcellular location">
    <subcellularLocation>
        <location evidence="1">Cell membrane</location>
        <topology evidence="1">Peripheral membrane protein</topology>
    </subcellularLocation>
</comment>
<dbReference type="InterPro" id="IPR003593">
    <property type="entry name" value="AAA+_ATPase"/>
</dbReference>
<dbReference type="GO" id="GO:0005524">
    <property type="term" value="F:ATP binding"/>
    <property type="evidence" value="ECO:0007669"/>
    <property type="project" value="UniProtKB-KW"/>
</dbReference>
<keyword evidence="8" id="KW-0472">Membrane</keyword>
<evidence type="ECO:0000256" key="2">
    <source>
        <dbReference type="ARBA" id="ARBA00022448"/>
    </source>
</evidence>
<keyword evidence="5" id="KW-0547">Nucleotide-binding</keyword>
<evidence type="ECO:0000313" key="11">
    <source>
        <dbReference type="Proteomes" id="UP000070456"/>
    </source>
</evidence>
<evidence type="ECO:0000313" key="10">
    <source>
        <dbReference type="EMBL" id="KXG78653.1"/>
    </source>
</evidence>
<name>A0A140LDM8_9FIRM</name>
<dbReference type="GO" id="GO:0005886">
    <property type="term" value="C:plasma membrane"/>
    <property type="evidence" value="ECO:0007669"/>
    <property type="project" value="UniProtKB-SubCell"/>
</dbReference>
<dbReference type="Pfam" id="PF00005">
    <property type="entry name" value="ABC_tran"/>
    <property type="match status" value="2"/>
</dbReference>
<dbReference type="SMART" id="SM00382">
    <property type="entry name" value="AAA"/>
    <property type="match status" value="2"/>
</dbReference>
<keyword evidence="2" id="KW-0813">Transport</keyword>
<evidence type="ECO:0000256" key="3">
    <source>
        <dbReference type="ARBA" id="ARBA00022475"/>
    </source>
</evidence>
<dbReference type="Gene3D" id="3.40.50.300">
    <property type="entry name" value="P-loop containing nucleotide triphosphate hydrolases"/>
    <property type="match status" value="2"/>
</dbReference>
<dbReference type="Proteomes" id="UP000070456">
    <property type="component" value="Unassembled WGS sequence"/>
</dbReference>